<keyword evidence="7 10" id="KW-0539">Nucleus</keyword>
<keyword evidence="6 11" id="KW-0175">Coiled coil</keyword>
<dbReference type="GO" id="GO:0031262">
    <property type="term" value="C:Ndc80 complex"/>
    <property type="evidence" value="ECO:0007669"/>
    <property type="project" value="UniProtKB-UniRule"/>
</dbReference>
<feature type="domain" description="DUF5595" evidence="14">
    <location>
        <begin position="269"/>
        <end position="334"/>
    </location>
</feature>
<evidence type="ECO:0000256" key="7">
    <source>
        <dbReference type="ARBA" id="ARBA00023242"/>
    </source>
</evidence>
<evidence type="ECO:0000256" key="9">
    <source>
        <dbReference type="ARBA" id="ARBA00023328"/>
    </source>
</evidence>
<dbReference type="InterPro" id="IPR040967">
    <property type="entry name" value="DUF5595"/>
</dbReference>
<comment type="function">
    <text evidence="10">Acts as a component of the essential kinetochore-associated NDC80 complex, which is required for chromosome segregation and spindle checkpoint activity.</text>
</comment>
<evidence type="ECO:0000256" key="3">
    <source>
        <dbReference type="ARBA" id="ARBA00022618"/>
    </source>
</evidence>
<evidence type="ECO:0000259" key="13">
    <source>
        <dbReference type="Pfam" id="PF03801"/>
    </source>
</evidence>
<evidence type="ECO:0000256" key="10">
    <source>
        <dbReference type="RuleBase" id="RU368072"/>
    </source>
</evidence>
<keyword evidence="16" id="KW-1185">Reference proteome</keyword>
<dbReference type="Pfam" id="PF03801">
    <property type="entry name" value="Ndc80_HEC"/>
    <property type="match status" value="1"/>
</dbReference>
<comment type="similarity">
    <text evidence="1 10">Belongs to the NDC80/HEC1 family.</text>
</comment>
<feature type="domain" description="Kinetochore protein Ndc80 CH" evidence="13">
    <location>
        <begin position="97"/>
        <end position="229"/>
    </location>
</feature>
<dbReference type="InterPro" id="IPR005550">
    <property type="entry name" value="Kinetochore_Ndc80"/>
</dbReference>
<evidence type="ECO:0000256" key="5">
    <source>
        <dbReference type="ARBA" id="ARBA00022838"/>
    </source>
</evidence>
<evidence type="ECO:0000256" key="6">
    <source>
        <dbReference type="ARBA" id="ARBA00023054"/>
    </source>
</evidence>
<evidence type="ECO:0000256" key="1">
    <source>
        <dbReference type="ARBA" id="ARBA00007050"/>
    </source>
</evidence>
<comment type="subcellular location">
    <subcellularLocation>
        <location evidence="10">Chromosome</location>
        <location evidence="10">Centromere</location>
        <location evidence="10">Kinetochore</location>
    </subcellularLocation>
    <subcellularLocation>
        <location evidence="10">Nucleus</location>
    </subcellularLocation>
</comment>
<protein>
    <recommendedName>
        <fullName evidence="10">Kinetochore protein NDC80</fullName>
    </recommendedName>
</protein>
<dbReference type="GO" id="GO:0005634">
    <property type="term" value="C:nucleus"/>
    <property type="evidence" value="ECO:0007669"/>
    <property type="project" value="UniProtKB-SubCell"/>
</dbReference>
<evidence type="ECO:0000256" key="12">
    <source>
        <dbReference type="SAM" id="MobiDB-lite"/>
    </source>
</evidence>
<feature type="compositionally biased region" description="Low complexity" evidence="12">
    <location>
        <begin position="87"/>
        <end position="97"/>
    </location>
</feature>
<evidence type="ECO:0000259" key="14">
    <source>
        <dbReference type="Pfam" id="PF18077"/>
    </source>
</evidence>
<dbReference type="InterPro" id="IPR038273">
    <property type="entry name" value="Ndc80_sf"/>
</dbReference>
<dbReference type="PANTHER" id="PTHR10643:SF2">
    <property type="entry name" value="KINETOCHORE PROTEIN NDC80 HOMOLOG"/>
    <property type="match status" value="1"/>
</dbReference>
<dbReference type="RefSeq" id="XP_056082739.1">
    <property type="nucleotide sequence ID" value="XM_056223115.1"/>
</dbReference>
<reference evidence="15" key="1">
    <citation type="submission" date="2022-10" db="EMBL/GenBank/DDBJ databases">
        <authorList>
            <person name="Byrne P K."/>
        </authorList>
    </citation>
    <scope>NUCLEOTIDE SEQUENCE</scope>
    <source>
        <strain evidence="15">IFO1815</strain>
    </source>
</reference>
<evidence type="ECO:0000256" key="8">
    <source>
        <dbReference type="ARBA" id="ARBA00023306"/>
    </source>
</evidence>
<dbReference type="GeneID" id="80918835"/>
<dbReference type="FunFam" id="1.10.418.30:FF:000001">
    <property type="entry name" value="Probable kinetochore protein ndc80"/>
    <property type="match status" value="1"/>
</dbReference>
<feature type="compositionally biased region" description="Basic and acidic residues" evidence="12">
    <location>
        <begin position="10"/>
        <end position="19"/>
    </location>
</feature>
<feature type="coiled-coil region" evidence="11">
    <location>
        <begin position="378"/>
        <end position="443"/>
    </location>
</feature>
<dbReference type="Proteomes" id="UP001161438">
    <property type="component" value="Chromosome 9"/>
</dbReference>
<keyword evidence="2 10" id="KW-0158">Chromosome</keyword>
<dbReference type="InterPro" id="IPR055260">
    <property type="entry name" value="Ndc80_CH"/>
</dbReference>
<proteinExistence type="inferred from homology"/>
<dbReference type="AlphaFoldDB" id="A0AA35IZ77"/>
<keyword evidence="3 10" id="KW-0132">Cell division</keyword>
<dbReference type="Gene3D" id="6.10.250.1950">
    <property type="match status" value="1"/>
</dbReference>
<keyword evidence="5 10" id="KW-0995">Kinetochore</keyword>
<organism evidence="15 16">
    <name type="scientific">Saccharomyces mikatae IFO 1815</name>
    <dbReference type="NCBI Taxonomy" id="226126"/>
    <lineage>
        <taxon>Eukaryota</taxon>
        <taxon>Fungi</taxon>
        <taxon>Dikarya</taxon>
        <taxon>Ascomycota</taxon>
        <taxon>Saccharomycotina</taxon>
        <taxon>Saccharomycetes</taxon>
        <taxon>Saccharomycetales</taxon>
        <taxon>Saccharomycetaceae</taxon>
        <taxon>Saccharomyces</taxon>
    </lineage>
</organism>
<accession>A0AA35IZ77</accession>
<comment type="subunit">
    <text evidence="10">Component of the NDC80 complex.</text>
</comment>
<evidence type="ECO:0000256" key="4">
    <source>
        <dbReference type="ARBA" id="ARBA00022776"/>
    </source>
</evidence>
<dbReference type="Pfam" id="PF18077">
    <property type="entry name" value="DUF5595"/>
    <property type="match status" value="1"/>
</dbReference>
<sequence length="692" mass="80792">MQSSTSTDQHVLHRMDPHRFTSQIPTATSSQLRRRKSTNQGLTDMINKSIARNTIGGTGIPTGGVNKKRKARSTVAGGSNGTALGFNDKSNNRNSSSRLSINQLGSLQQHLSNRDPRPLRDKNFQSAIQEEIYDYLKRNKFDIETNHPISIKFLKQPTQKGFIIIFKWLYSRLDPGYGFTKSIENEIYQILKNLRYPFLESINKSQISAVGGSNWHKFLGMLHWLVRTNIKLDMCLNQVDRSLINQNTQEITILHHSLKTLDEQDQRQERYELMVEKLLIDYFTESYKSFLQLEDNYELSMQELKLGFEKFVHIINADISNLQAQNDTLYEKYQEVMKISQKIKTTREKWKALRSDSNKYENYVNAMKQKSQEWPSKLEKMKSECDVKKEEINALENNIDELHKILRKKGISTEQFELQNHEREKLTKELDKINLQSDKLTSSIKSRKLEAEGIFKSLLDTLRQYDISIQNLVRSRTQLGHKVDDSFLKIDIPENLLDREFDEGIAYHQLFPKGSGINEFIKSYILKLNDDIQERIKTIEKDNITLEKDIKNLKNDINEKTQVNEKLELELSEANSKFELSKQENERLLVAQRIEIEKMEKKINDSNILMKSKISDAEELVTSTELKLEELKVNLNRKRYKLHQQVIHVIDVTSKFKINIQSSLENSENNLGNVIEELRNLEFNTEHSRTKE</sequence>
<feature type="region of interest" description="Disordered" evidence="12">
    <location>
        <begin position="1"/>
        <end position="97"/>
    </location>
</feature>
<evidence type="ECO:0000313" key="15">
    <source>
        <dbReference type="EMBL" id="CAI4039624.1"/>
    </source>
</evidence>
<evidence type="ECO:0000256" key="11">
    <source>
        <dbReference type="SAM" id="Coils"/>
    </source>
</evidence>
<dbReference type="PANTHER" id="PTHR10643">
    <property type="entry name" value="KINETOCHORE PROTEIN NDC80"/>
    <property type="match status" value="1"/>
</dbReference>
<dbReference type="EMBL" id="OX365765">
    <property type="protein sequence ID" value="CAI4039624.1"/>
    <property type="molecule type" value="Genomic_DNA"/>
</dbReference>
<keyword evidence="8 10" id="KW-0131">Cell cycle</keyword>
<evidence type="ECO:0000256" key="2">
    <source>
        <dbReference type="ARBA" id="ARBA00022454"/>
    </source>
</evidence>
<feature type="coiled-coil region" evidence="11">
    <location>
        <begin position="529"/>
        <end position="634"/>
    </location>
</feature>
<dbReference type="GO" id="GO:0051301">
    <property type="term" value="P:cell division"/>
    <property type="evidence" value="ECO:0007669"/>
    <property type="project" value="UniProtKB-UniRule"/>
</dbReference>
<dbReference type="GO" id="GO:0051315">
    <property type="term" value="P:attachment of mitotic spindle microtubules to kinetochore"/>
    <property type="evidence" value="ECO:0007669"/>
    <property type="project" value="UniProtKB-UniRule"/>
</dbReference>
<evidence type="ECO:0000313" key="16">
    <source>
        <dbReference type="Proteomes" id="UP001161438"/>
    </source>
</evidence>
<gene>
    <name evidence="15" type="primary">SMKI09G0300</name>
    <name evidence="15" type="ORF">SMKI_09G0300</name>
</gene>
<name>A0AA35IZ77_SACMI</name>
<dbReference type="Gene3D" id="1.10.418.30">
    <property type="entry name" value="Ncd80 complex, Ncd80 subunit"/>
    <property type="match status" value="1"/>
</dbReference>
<feature type="compositionally biased region" description="Polar residues" evidence="12">
    <location>
        <begin position="20"/>
        <end position="31"/>
    </location>
</feature>
<keyword evidence="9 10" id="KW-0137">Centromere</keyword>
<keyword evidence="4 10" id="KW-0498">Mitosis</keyword>